<keyword evidence="1" id="KW-0732">Signal</keyword>
<dbReference type="Proteomes" id="UP001516464">
    <property type="component" value="Unassembled WGS sequence"/>
</dbReference>
<evidence type="ECO:0000256" key="1">
    <source>
        <dbReference type="SAM" id="SignalP"/>
    </source>
</evidence>
<proteinExistence type="predicted"/>
<protein>
    <submittedName>
        <fullName evidence="2">Uncharacterized protein</fullName>
    </submittedName>
</protein>
<feature type="chain" id="PRO_5045561729" evidence="1">
    <location>
        <begin position="19"/>
        <end position="542"/>
    </location>
</feature>
<comment type="caution">
    <text evidence="2">The sequence shown here is derived from an EMBL/GenBank/DDBJ whole genome shotgun (WGS) entry which is preliminary data.</text>
</comment>
<sequence>MKFKSLHLLAFTIYSSFSTITYNNSQLKHLVNDYDDVSWFSIYNTIYDSNKIMNDIINAKFLKLNRRDGFSIQNEELDNDMQIWFTLYVDTIEFLIMKNNYMYDYWQHKLSVFIFASDLLLINRLTDHFIFLMLHMNTIESITDYFFNSIGHIDYVMFFFVEMMTFDDSNILRSSFNNLKENMKLRDYGQALKTFKMNKKSVIERLNPYSAITIHLYYFMISNKRYIIVRLSKYLYEFVIVYLKSKEYFLSSDITLISYYGNIQNLFECKKSVTNIEEVKRSISQLKILMDKCGNRFYYNSFNICSDHWIKRLLNDELKNSYLLSDKLKIIETFKLLRADKAHLNIENIQLLMQFFNNEIEIRKNMLISMASNEKVFYSYIIEIYYNSSESLINEPENKFYEYITSGLSNTIKKELINLLDEFCINKLKKPLIKFDSNNLNTSKVFLYELIFLRLITTNQIVEELRTQNMKFKQFNEIYFHKILMGDFNDTYLKLGFLICLIETKMVKSYTKNFPLFMKSGFIIEMMKDYNQLYYSMFIAHF</sequence>
<evidence type="ECO:0000313" key="2">
    <source>
        <dbReference type="EMBL" id="KAF7677983.1"/>
    </source>
</evidence>
<feature type="signal peptide" evidence="1">
    <location>
        <begin position="1"/>
        <end position="18"/>
    </location>
</feature>
<gene>
    <name evidence="2" type="ORF">TCON_2632</name>
</gene>
<keyword evidence="3" id="KW-1185">Reference proteome</keyword>
<organism evidence="2 3">
    <name type="scientific">Astathelohania contejeani</name>
    <dbReference type="NCBI Taxonomy" id="164912"/>
    <lineage>
        <taxon>Eukaryota</taxon>
        <taxon>Fungi</taxon>
        <taxon>Fungi incertae sedis</taxon>
        <taxon>Microsporidia</taxon>
        <taxon>Astathelohaniidae</taxon>
        <taxon>Astathelohania</taxon>
    </lineage>
</organism>
<evidence type="ECO:0000313" key="3">
    <source>
        <dbReference type="Proteomes" id="UP001516464"/>
    </source>
</evidence>
<dbReference type="EMBL" id="SBIQ01000423">
    <property type="protein sequence ID" value="KAF7677983.1"/>
    <property type="molecule type" value="Genomic_DNA"/>
</dbReference>
<accession>A0ABQ7HVH5</accession>
<reference evidence="2 3" key="1">
    <citation type="submission" date="2019-01" db="EMBL/GenBank/DDBJ databases">
        <title>Genomes sequencing and comparative genomics of infectious freshwater microsporidia, Cucumispora dikerogammari and Thelohania contejeani.</title>
        <authorList>
            <person name="Cormier A."/>
            <person name="Giraud I."/>
            <person name="Wattier R."/>
            <person name="Teixeira M."/>
            <person name="Grandjean F."/>
            <person name="Rigaud T."/>
            <person name="Cordaux R."/>
        </authorList>
    </citation>
    <scope>NUCLEOTIDE SEQUENCE [LARGE SCALE GENOMIC DNA]</scope>
    <source>
        <strain evidence="2">T1</strain>
        <tissue evidence="2">Spores</tissue>
    </source>
</reference>
<name>A0ABQ7HVH5_9MICR</name>